<sequence>MNKIFNLKVDKEQSKGKWFDFYVDDIYMGQVKISCAKKNKEFAKEILELNTKYSGDIKAGRNEDVLLESLYSAYTKEVFLSVKDSHGVEHNLSVEDKIKMLKDEDTGAELFSFIQDKSAKISNFLEEKKEEIVKK</sequence>
<dbReference type="EMBL" id="CP010427">
    <property type="protein sequence ID" value="AJC48695.1"/>
    <property type="molecule type" value="Genomic_DNA"/>
</dbReference>
<gene>
    <name evidence="1" type="ORF">SD28_03075</name>
</gene>
<dbReference type="AlphaFoldDB" id="A0A0A8E397"/>
<accession>A0A0A8E397</accession>
<dbReference type="RefSeq" id="WP_039123988.1">
    <property type="nucleotide sequence ID" value="NZ_CP010427.1"/>
</dbReference>
<proteinExistence type="predicted"/>
<dbReference type="KEGG" id="fgu:SD28_03075"/>
<keyword evidence="2" id="KW-1185">Reference proteome</keyword>
<reference evidence="1 2" key="1">
    <citation type="submission" date="2014-12" db="EMBL/GenBank/DDBJ databases">
        <title>Complete genome sequence of Francisella guanzhouensis strain 08HL01032 isolated from air-conditioning system in China.</title>
        <authorList>
            <person name="Svensson D."/>
            <person name="Ohrman C."/>
            <person name="Backman S."/>
            <person name="Karlsson E."/>
            <person name="Nilsson E."/>
            <person name="Bystrom M."/>
            <person name="Larkeryd A."/>
            <person name="Stenberg P."/>
            <person name="Scholtz H.C."/>
            <person name="Forsman M."/>
            <person name="Sjodin A."/>
        </authorList>
    </citation>
    <scope>NUCLEOTIDE SEQUENCE [LARGE SCALE GENOMIC DNA]</scope>
    <source>
        <strain evidence="1 2">08HL01032</strain>
    </source>
</reference>
<dbReference type="HOGENOM" id="CLU_1882717_0_0_6"/>
<dbReference type="STRING" id="594679.SD28_03075"/>
<evidence type="ECO:0000313" key="2">
    <source>
        <dbReference type="Proteomes" id="UP000031104"/>
    </source>
</evidence>
<name>A0A0A8E397_9GAMM</name>
<dbReference type="Proteomes" id="UP000031104">
    <property type="component" value="Chromosome"/>
</dbReference>
<organism evidence="1 2">
    <name type="scientific">Allofrancisella guangzhouensis</name>
    <dbReference type="NCBI Taxonomy" id="594679"/>
    <lineage>
        <taxon>Bacteria</taxon>
        <taxon>Pseudomonadati</taxon>
        <taxon>Pseudomonadota</taxon>
        <taxon>Gammaproteobacteria</taxon>
        <taxon>Thiotrichales</taxon>
        <taxon>Francisellaceae</taxon>
        <taxon>Allofrancisella</taxon>
    </lineage>
</organism>
<protein>
    <submittedName>
        <fullName evidence="1">Uncharacterized protein</fullName>
    </submittedName>
</protein>
<evidence type="ECO:0000313" key="1">
    <source>
        <dbReference type="EMBL" id="AJC48695.1"/>
    </source>
</evidence>